<evidence type="ECO:0000256" key="5">
    <source>
        <dbReference type="ARBA" id="ARBA00023136"/>
    </source>
</evidence>
<gene>
    <name evidence="7 8" type="primary">nhaA</name>
    <name evidence="8" type="ORF">H8L67_09280</name>
</gene>
<dbReference type="InterPro" id="IPR023171">
    <property type="entry name" value="Na/H_antiporter_dom_sf"/>
</dbReference>
<keyword evidence="5 7" id="KW-0472">Membrane</keyword>
<protein>
    <recommendedName>
        <fullName evidence="7">Na(+)/H(+) antiporter NhaA</fullName>
    </recommendedName>
    <alternativeName>
        <fullName evidence="7">Sodium/proton antiporter NhaA</fullName>
    </alternativeName>
</protein>
<keyword evidence="2 7" id="KW-1003">Cell membrane</keyword>
<comment type="function">
    <text evidence="7">Na(+)/H(+) antiporter that extrudes sodium in exchange for external protons.</text>
</comment>
<organism evidence="8 9">
    <name type="scientific">Lysobacter soyae</name>
    <dbReference type="NCBI Taxonomy" id="2764185"/>
    <lineage>
        <taxon>Bacteria</taxon>
        <taxon>Pseudomonadati</taxon>
        <taxon>Pseudomonadota</taxon>
        <taxon>Gammaproteobacteria</taxon>
        <taxon>Lysobacterales</taxon>
        <taxon>Lysobacteraceae</taxon>
        <taxon>Lysobacter</taxon>
    </lineage>
</organism>
<dbReference type="PANTHER" id="PTHR30341:SF0">
    <property type="entry name" value="NA(+)_H(+) ANTIPORTER NHAA"/>
    <property type="match status" value="1"/>
</dbReference>
<comment type="subcellular location">
    <subcellularLocation>
        <location evidence="1">Cell inner membrane</location>
        <topology evidence="1">Multi-pass membrane protein</topology>
    </subcellularLocation>
    <subcellularLocation>
        <location evidence="7">Cell membrane</location>
        <topology evidence="7">Multi-pass membrane protein</topology>
    </subcellularLocation>
</comment>
<evidence type="ECO:0000256" key="1">
    <source>
        <dbReference type="ARBA" id="ARBA00004429"/>
    </source>
</evidence>
<keyword evidence="7" id="KW-0813">Transport</keyword>
<name>A0ABX8WPQ1_9GAMM</name>
<dbReference type="NCBIfam" id="NF007112">
    <property type="entry name" value="PRK09561.1"/>
    <property type="match status" value="1"/>
</dbReference>
<dbReference type="PANTHER" id="PTHR30341">
    <property type="entry name" value="SODIUM ION/PROTON ANTIPORTER NHAA-RELATED"/>
    <property type="match status" value="1"/>
</dbReference>
<dbReference type="EMBL" id="CP080544">
    <property type="protein sequence ID" value="QYR52759.1"/>
    <property type="molecule type" value="Genomic_DNA"/>
</dbReference>
<keyword evidence="3 7" id="KW-0812">Transmembrane</keyword>
<keyword evidence="4 7" id="KW-1133">Transmembrane helix</keyword>
<dbReference type="HAMAP" id="MF_01844">
    <property type="entry name" value="NhaA"/>
    <property type="match status" value="1"/>
</dbReference>
<comment type="similarity">
    <text evidence="7">Belongs to the NhaA Na(+)/H(+) (TC 2.A.33) antiporter family.</text>
</comment>
<dbReference type="Pfam" id="PF06965">
    <property type="entry name" value="Na_H_antiport_1"/>
    <property type="match status" value="1"/>
</dbReference>
<evidence type="ECO:0000256" key="6">
    <source>
        <dbReference type="ARBA" id="ARBA00023201"/>
    </source>
</evidence>
<dbReference type="RefSeq" id="WP_220379550.1">
    <property type="nucleotide sequence ID" value="NZ_CP080544.1"/>
</dbReference>
<reference evidence="8 9" key="1">
    <citation type="submission" date="2021-08" db="EMBL/GenBank/DDBJ databases">
        <title>Lysobacter sp. strain CJ11 Genome sequencing and assembly.</title>
        <authorList>
            <person name="Kim I."/>
        </authorList>
    </citation>
    <scope>NUCLEOTIDE SEQUENCE [LARGE SCALE GENOMIC DNA]</scope>
    <source>
        <strain evidence="8 9">CJ11</strain>
    </source>
</reference>
<keyword evidence="7" id="KW-0050">Antiport</keyword>
<evidence type="ECO:0000313" key="8">
    <source>
        <dbReference type="EMBL" id="QYR52759.1"/>
    </source>
</evidence>
<feature type="transmembrane region" description="Helical" evidence="7">
    <location>
        <begin position="28"/>
        <end position="49"/>
    </location>
</feature>
<keyword evidence="6 7" id="KW-0739">Sodium transport</keyword>
<sequence>MEQKNAGNETRLAQRAARLAADFLRLEAAGGILLIGAALLALICANSPLEQFYEHFREMPLQIRVGSLDIAKPMLLWINDGLMAVFFLLVALEIKREAISGQLSKKGQLVLPLMCAAGGVAVPALIYTAFNRGDAALMRGWAIPTATDIAFALGVLSLLGSRVPNSMKVLLSAIAVIDDLVAILIIAIFYTNELSMLALGFAAIAVATMIVLNRCGVRAITPYLILGCVVWVCVLKSGVHATLAGVVTGLCIPHTRADSDRAASSQTPLESLEHILHPWVAYLILPLFAFVNAGLMIADFSLADLATPLSLGVLVGLVLGKPIGVVTVALLCHTTRIARLPSDLNFSALLGLGVLCGIGFTMSLFISGLAFGEVGANFDHSVLAILAASCVAAVLGYLWLFFTLPKRSA</sequence>
<dbReference type="NCBIfam" id="NF007111">
    <property type="entry name" value="PRK09560.1"/>
    <property type="match status" value="1"/>
</dbReference>
<accession>A0ABX8WPQ1</accession>
<evidence type="ECO:0000256" key="2">
    <source>
        <dbReference type="ARBA" id="ARBA00022475"/>
    </source>
</evidence>
<evidence type="ECO:0000256" key="4">
    <source>
        <dbReference type="ARBA" id="ARBA00022989"/>
    </source>
</evidence>
<feature type="transmembrane region" description="Helical" evidence="7">
    <location>
        <begin position="141"/>
        <end position="160"/>
    </location>
</feature>
<feature type="transmembrane region" description="Helical" evidence="7">
    <location>
        <begin position="169"/>
        <end position="190"/>
    </location>
</feature>
<feature type="transmembrane region" description="Helical" evidence="7">
    <location>
        <begin position="109"/>
        <end position="129"/>
    </location>
</feature>
<feature type="transmembrane region" description="Helical" evidence="7">
    <location>
        <begin position="196"/>
        <end position="212"/>
    </location>
</feature>
<feature type="transmembrane region" description="Helical" evidence="7">
    <location>
        <begin position="344"/>
        <end position="370"/>
    </location>
</feature>
<dbReference type="Gene3D" id="1.20.1530.10">
    <property type="entry name" value="Na+/H+ antiporter like domain"/>
    <property type="match status" value="1"/>
</dbReference>
<keyword evidence="7" id="KW-0915">Sodium</keyword>
<dbReference type="InterPro" id="IPR004670">
    <property type="entry name" value="NhaA"/>
</dbReference>
<proteinExistence type="inferred from homology"/>
<evidence type="ECO:0000256" key="7">
    <source>
        <dbReference type="HAMAP-Rule" id="MF_01844"/>
    </source>
</evidence>
<keyword evidence="7" id="KW-0406">Ion transport</keyword>
<feature type="transmembrane region" description="Helical" evidence="7">
    <location>
        <begin position="279"/>
        <end position="297"/>
    </location>
</feature>
<comment type="catalytic activity">
    <reaction evidence="7">
        <text>Na(+)(in) + 2 H(+)(out) = Na(+)(out) + 2 H(+)(in)</text>
        <dbReference type="Rhea" id="RHEA:29251"/>
        <dbReference type="ChEBI" id="CHEBI:15378"/>
        <dbReference type="ChEBI" id="CHEBI:29101"/>
    </reaction>
</comment>
<feature type="transmembrane region" description="Helical" evidence="7">
    <location>
        <begin position="74"/>
        <end position="94"/>
    </location>
</feature>
<dbReference type="Proteomes" id="UP000824755">
    <property type="component" value="Chromosome"/>
</dbReference>
<dbReference type="NCBIfam" id="TIGR00773">
    <property type="entry name" value="NhaA"/>
    <property type="match status" value="1"/>
</dbReference>
<evidence type="ECO:0000256" key="3">
    <source>
        <dbReference type="ARBA" id="ARBA00022692"/>
    </source>
</evidence>
<feature type="transmembrane region" description="Helical" evidence="7">
    <location>
        <begin position="309"/>
        <end position="332"/>
    </location>
</feature>
<evidence type="ECO:0000313" key="9">
    <source>
        <dbReference type="Proteomes" id="UP000824755"/>
    </source>
</evidence>
<feature type="transmembrane region" description="Helical" evidence="7">
    <location>
        <begin position="382"/>
        <end position="402"/>
    </location>
</feature>
<keyword evidence="9" id="KW-1185">Reference proteome</keyword>